<dbReference type="OrthoDB" id="8579677at2"/>
<feature type="transmembrane region" description="Helical" evidence="1">
    <location>
        <begin position="140"/>
        <end position="158"/>
    </location>
</feature>
<feature type="transmembrane region" description="Helical" evidence="1">
    <location>
        <begin position="164"/>
        <end position="184"/>
    </location>
</feature>
<reference evidence="2" key="1">
    <citation type="journal article" date="2014" name="Int. J. Syst. Evol. Microbiol.">
        <title>Complete genome sequence of Corynebacterium casei LMG S-19264T (=DSM 44701T), isolated from a smear-ripened cheese.</title>
        <authorList>
            <consortium name="US DOE Joint Genome Institute (JGI-PGF)"/>
            <person name="Walter F."/>
            <person name="Albersmeier A."/>
            <person name="Kalinowski J."/>
            <person name="Ruckert C."/>
        </authorList>
    </citation>
    <scope>NUCLEOTIDE SEQUENCE</scope>
    <source>
        <strain evidence="2">KCTC 12344</strain>
    </source>
</reference>
<protein>
    <recommendedName>
        <fullName evidence="6">O-antigen ligase domain-containing protein</fullName>
    </recommendedName>
</protein>
<dbReference type="EMBL" id="CP038026">
    <property type="protein sequence ID" value="QBQ38782.1"/>
    <property type="molecule type" value="Genomic_DNA"/>
</dbReference>
<feature type="transmembrane region" description="Helical" evidence="1">
    <location>
        <begin position="77"/>
        <end position="95"/>
    </location>
</feature>
<keyword evidence="1" id="KW-0472">Membrane</keyword>
<evidence type="ECO:0000256" key="1">
    <source>
        <dbReference type="SAM" id="Phobius"/>
    </source>
</evidence>
<feature type="transmembrane region" description="Helical" evidence="1">
    <location>
        <begin position="456"/>
        <end position="476"/>
    </location>
</feature>
<dbReference type="AlphaFoldDB" id="A0A4P7BKH5"/>
<feature type="transmembrane region" description="Helical" evidence="1">
    <location>
        <begin position="196"/>
        <end position="217"/>
    </location>
</feature>
<reference evidence="2" key="3">
    <citation type="submission" date="2022-12" db="EMBL/GenBank/DDBJ databases">
        <authorList>
            <person name="Sun Q."/>
            <person name="Kim S."/>
        </authorList>
    </citation>
    <scope>NUCLEOTIDE SEQUENCE</scope>
    <source>
        <strain evidence="2">KCTC 12344</strain>
    </source>
</reference>
<keyword evidence="1" id="KW-0812">Transmembrane</keyword>
<dbReference type="EMBL" id="BMWW01000002">
    <property type="protein sequence ID" value="GGY85022.1"/>
    <property type="molecule type" value="Genomic_DNA"/>
</dbReference>
<dbReference type="RefSeq" id="WP_134387481.1">
    <property type="nucleotide sequence ID" value="NZ_BMWW01000002.1"/>
</dbReference>
<proteinExistence type="predicted"/>
<feature type="transmembrane region" description="Helical" evidence="1">
    <location>
        <begin position="229"/>
        <end position="251"/>
    </location>
</feature>
<reference evidence="3 4" key="2">
    <citation type="submission" date="2019-03" db="EMBL/GenBank/DDBJ databases">
        <title>Draft Genome Sequences of Six Type Strains of the Genus Massilia.</title>
        <authorList>
            <person name="Miess H."/>
            <person name="Frediansyhah A."/>
            <person name="Gross H."/>
        </authorList>
    </citation>
    <scope>NUCLEOTIDE SEQUENCE [LARGE SCALE GENOMIC DNA]</scope>
    <source>
        <strain evidence="3 4">DSM 17505</strain>
    </source>
</reference>
<evidence type="ECO:0008006" key="6">
    <source>
        <dbReference type="Google" id="ProtNLM"/>
    </source>
</evidence>
<feature type="transmembrane region" description="Helical" evidence="1">
    <location>
        <begin position="101"/>
        <end position="119"/>
    </location>
</feature>
<evidence type="ECO:0000313" key="5">
    <source>
        <dbReference type="Proteomes" id="UP000619512"/>
    </source>
</evidence>
<dbReference type="Proteomes" id="UP000619512">
    <property type="component" value="Unassembled WGS sequence"/>
</dbReference>
<organism evidence="2 5">
    <name type="scientific">Pseudoduganella plicata</name>
    <dbReference type="NCBI Taxonomy" id="321984"/>
    <lineage>
        <taxon>Bacteria</taxon>
        <taxon>Pseudomonadati</taxon>
        <taxon>Pseudomonadota</taxon>
        <taxon>Betaproteobacteria</taxon>
        <taxon>Burkholderiales</taxon>
        <taxon>Oxalobacteraceae</taxon>
        <taxon>Telluria group</taxon>
        <taxon>Pseudoduganella</taxon>
    </lineage>
</organism>
<feature type="transmembrane region" description="Helical" evidence="1">
    <location>
        <begin position="263"/>
        <end position="286"/>
    </location>
</feature>
<feature type="transmembrane region" description="Helical" evidence="1">
    <location>
        <begin position="306"/>
        <end position="324"/>
    </location>
</feature>
<feature type="transmembrane region" description="Helical" evidence="1">
    <location>
        <begin position="419"/>
        <end position="444"/>
    </location>
</feature>
<evidence type="ECO:0000313" key="2">
    <source>
        <dbReference type="EMBL" id="GGY85022.1"/>
    </source>
</evidence>
<feature type="transmembrane region" description="Helical" evidence="1">
    <location>
        <begin position="29"/>
        <end position="48"/>
    </location>
</feature>
<dbReference type="Proteomes" id="UP000294359">
    <property type="component" value="Chromosome"/>
</dbReference>
<keyword evidence="4" id="KW-1185">Reference proteome</keyword>
<sequence length="526" mass="57072">MSSLLQKLHLPGRLRPGTSARARFKAPKASAAMMVLGAISIALLMGAVVGLGAVQLTVALSGLLLFLPLLFLINTRVLMPLLLVMVFVIQGSAQYAFNMRLATWLATMLCGLFFIRAILELTNRRGSTPAPSRQFPGPGTVITAASLYLLCYFFSLALGHATPLQIISTVRFTLPMFGVLFAFYWFNWQEERITRLWWILVMITVLQVPVVVYQHFIMVSTVGWDAISGTFGSGMSAIMVIFAIATLMFVLARWSRGLTSTSVLVCTTACVLAVILLGEVKAALVWLPLGVLWILRRRVLRNVVGFIMYSCLVLAFTAGTYAAYKAMYWKAGAAHAETLAEKLDYISGYAIDPNNINNRTGEVSRGASMMLWYRDSVSATKERLIGYGPGASASSSATGFGVVAMRYRPLGIAATTVAALLWDVGVVGLLCYIVFLVTGIVAGFRFVRRGTASPAILSIVDASVGTLTLLLTTLFYNRALLDEPTVQLLCFLSLGWIVQCCRYHDKGESSTVSSASPVAMPAVKTA</sequence>
<accession>A0A4P7BKH5</accession>
<evidence type="ECO:0000313" key="4">
    <source>
        <dbReference type="Proteomes" id="UP000294359"/>
    </source>
</evidence>
<evidence type="ECO:0000313" key="3">
    <source>
        <dbReference type="EMBL" id="QBQ38782.1"/>
    </source>
</evidence>
<name>A0A4P7BKH5_9BURK</name>
<keyword evidence="1" id="KW-1133">Transmembrane helix</keyword>
<gene>
    <name evidence="3" type="ORF">E1742_23400</name>
    <name evidence="2" type="ORF">GCM10007388_17810</name>
</gene>